<organism evidence="8">
    <name type="scientific">Salix viminalis</name>
    <name type="common">Common osier</name>
    <name type="synonym">Basket willow</name>
    <dbReference type="NCBI Taxonomy" id="40686"/>
    <lineage>
        <taxon>Eukaryota</taxon>
        <taxon>Viridiplantae</taxon>
        <taxon>Streptophyta</taxon>
        <taxon>Embryophyta</taxon>
        <taxon>Tracheophyta</taxon>
        <taxon>Spermatophyta</taxon>
        <taxon>Magnoliopsida</taxon>
        <taxon>eudicotyledons</taxon>
        <taxon>Gunneridae</taxon>
        <taxon>Pentapetalae</taxon>
        <taxon>rosids</taxon>
        <taxon>fabids</taxon>
        <taxon>Malpighiales</taxon>
        <taxon>Salicaceae</taxon>
        <taxon>Saliceae</taxon>
        <taxon>Salix</taxon>
    </lineage>
</organism>
<reference evidence="8" key="1">
    <citation type="submission" date="2019-03" db="EMBL/GenBank/DDBJ databases">
        <authorList>
            <person name="Mank J."/>
            <person name="Almeida P."/>
        </authorList>
    </citation>
    <scope>NUCLEOTIDE SEQUENCE</scope>
    <source>
        <strain evidence="8">78183</strain>
    </source>
</reference>
<dbReference type="PANTHER" id="PTHR43391">
    <property type="entry name" value="RETINOL DEHYDROGENASE-RELATED"/>
    <property type="match status" value="1"/>
</dbReference>
<gene>
    <name evidence="8" type="ORF">SVIM_LOCUS503459</name>
</gene>
<keyword evidence="3" id="KW-0521">NADP</keyword>
<keyword evidence="5" id="KW-0560">Oxidoreductase</keyword>
<protein>
    <submittedName>
        <fullName evidence="8">Uncharacterized protein</fullName>
    </submittedName>
</protein>
<dbReference type="EMBL" id="CAADRP010002296">
    <property type="protein sequence ID" value="VFU65577.1"/>
    <property type="molecule type" value="Genomic_DNA"/>
</dbReference>
<dbReference type="InterPro" id="IPR020904">
    <property type="entry name" value="Sc_DH/Rdtase_CS"/>
</dbReference>
<dbReference type="PRINTS" id="PR00081">
    <property type="entry name" value="GDHRDH"/>
</dbReference>
<dbReference type="InterPro" id="IPR002347">
    <property type="entry name" value="SDR_fam"/>
</dbReference>
<keyword evidence="7" id="KW-0812">Transmembrane</keyword>
<evidence type="ECO:0000256" key="7">
    <source>
        <dbReference type="SAM" id="Phobius"/>
    </source>
</evidence>
<dbReference type="PRINTS" id="PR00080">
    <property type="entry name" value="SDRFAMILY"/>
</dbReference>
<evidence type="ECO:0000313" key="8">
    <source>
        <dbReference type="EMBL" id="VFU65577.1"/>
    </source>
</evidence>
<proteinExistence type="inferred from homology"/>
<comment type="subcellular location">
    <subcellularLocation>
        <location evidence="1">Membrane</location>
        <topology evidence="1">Single-pass type II membrane protein</topology>
    </subcellularLocation>
</comment>
<evidence type="ECO:0000256" key="3">
    <source>
        <dbReference type="ARBA" id="ARBA00022857"/>
    </source>
</evidence>
<sequence length="483" mass="54224">MDLIHKVLNIVLPPITLILLLLFLPSFLFFKLISRIKRSINSEVVAGKVVLITGASSGIGEYLAYEYARRGACLALAARRQERLRAVADKARVLGSPDVIFIPTDISKVEDCERFINEAVDHFGKLDHLVNNAGIVQVDMFEDCKPISDSATLTNTNFWGSVYASHFAIPHLRKSKGRIVGISSIAGWCSVPRMSFYSASKAAITSFYETLRAEFGSDIRITIVTPGVVESEMSQGDSASKGQMDFVLAESTERCAKAIVDSACRGDRYLVEPSWARITFLIKVLCPEVVEWWLHSMIEKILCFEHLAYEYDRRGACLALVGRSKESLTQVAAMAELIVAPFLPIPRLSFYDASEAAVYSIRIRISEIGITIVIPGLIKSEMTREKILNQQVKLELKEEMRRVNFHSHDTITYLEVVFNFMLPLITGLNCLLGNDKSDGSRVHHRVCQSNCRWCMPSIIYFKYFCPDTVEWSNCLLLILTISI</sequence>
<accession>A0A6N2NFU7</accession>
<evidence type="ECO:0000256" key="2">
    <source>
        <dbReference type="ARBA" id="ARBA00006484"/>
    </source>
</evidence>
<dbReference type="GO" id="GO:0005829">
    <property type="term" value="C:cytosol"/>
    <property type="evidence" value="ECO:0007669"/>
    <property type="project" value="TreeGrafter"/>
</dbReference>
<dbReference type="NCBIfam" id="NF004825">
    <property type="entry name" value="PRK06181.1"/>
    <property type="match status" value="1"/>
</dbReference>
<evidence type="ECO:0000256" key="5">
    <source>
        <dbReference type="ARBA" id="ARBA00023002"/>
    </source>
</evidence>
<keyword evidence="4" id="KW-0735">Signal-anchor</keyword>
<comment type="similarity">
    <text evidence="2 6">Belongs to the short-chain dehydrogenases/reductases (SDR) family.</text>
</comment>
<keyword evidence="7" id="KW-0472">Membrane</keyword>
<name>A0A6N2NFU7_SALVM</name>
<dbReference type="Pfam" id="PF00106">
    <property type="entry name" value="adh_short"/>
    <property type="match status" value="1"/>
</dbReference>
<evidence type="ECO:0000256" key="1">
    <source>
        <dbReference type="ARBA" id="ARBA00004606"/>
    </source>
</evidence>
<dbReference type="Gene3D" id="3.40.50.720">
    <property type="entry name" value="NAD(P)-binding Rossmann-like Domain"/>
    <property type="match status" value="1"/>
</dbReference>
<dbReference type="PROSITE" id="PS00061">
    <property type="entry name" value="ADH_SHORT"/>
    <property type="match status" value="1"/>
</dbReference>
<dbReference type="InterPro" id="IPR036291">
    <property type="entry name" value="NAD(P)-bd_dom_sf"/>
</dbReference>
<dbReference type="PANTHER" id="PTHR43391:SF90">
    <property type="entry name" value="11-BETA-HYDROXYSTEROID DEHYDROGENASE-LIKE 4A-RELATED"/>
    <property type="match status" value="1"/>
</dbReference>
<dbReference type="AlphaFoldDB" id="A0A6N2NFU7"/>
<keyword evidence="7" id="KW-1133">Transmembrane helix</keyword>
<dbReference type="GO" id="GO:0016020">
    <property type="term" value="C:membrane"/>
    <property type="evidence" value="ECO:0007669"/>
    <property type="project" value="UniProtKB-SubCell"/>
</dbReference>
<evidence type="ECO:0000256" key="6">
    <source>
        <dbReference type="RuleBase" id="RU000363"/>
    </source>
</evidence>
<dbReference type="GO" id="GO:0016491">
    <property type="term" value="F:oxidoreductase activity"/>
    <property type="evidence" value="ECO:0007669"/>
    <property type="project" value="UniProtKB-KW"/>
</dbReference>
<dbReference type="SUPFAM" id="SSF51735">
    <property type="entry name" value="NAD(P)-binding Rossmann-fold domains"/>
    <property type="match status" value="1"/>
</dbReference>
<evidence type="ECO:0000256" key="4">
    <source>
        <dbReference type="ARBA" id="ARBA00022968"/>
    </source>
</evidence>
<feature type="transmembrane region" description="Helical" evidence="7">
    <location>
        <begin position="12"/>
        <end position="33"/>
    </location>
</feature>